<dbReference type="GO" id="GO:0016491">
    <property type="term" value="F:oxidoreductase activity"/>
    <property type="evidence" value="ECO:0007669"/>
    <property type="project" value="UniProtKB-KW"/>
</dbReference>
<dbReference type="InterPro" id="IPR016156">
    <property type="entry name" value="FAD/NAD-linked_Rdtase_dimer_sf"/>
</dbReference>
<feature type="domain" description="Pyridine nucleotide-disulphide oxidoreductase dimerisation" evidence="8">
    <location>
        <begin position="341"/>
        <end position="448"/>
    </location>
</feature>
<evidence type="ECO:0000256" key="6">
    <source>
        <dbReference type="ARBA" id="ARBA00023027"/>
    </source>
</evidence>
<proteinExistence type="inferred from homology"/>
<name>A0ABV5F5P1_9FLAO</name>
<dbReference type="PRINTS" id="PR00411">
    <property type="entry name" value="PNDRDTASEI"/>
</dbReference>
<comment type="caution">
    <text evidence="10">The sequence shown here is derived from an EMBL/GenBank/DDBJ whole genome shotgun (WGS) entry which is preliminary data.</text>
</comment>
<dbReference type="Pfam" id="PF07992">
    <property type="entry name" value="Pyr_redox_2"/>
    <property type="match status" value="1"/>
</dbReference>
<evidence type="ECO:0000259" key="8">
    <source>
        <dbReference type="Pfam" id="PF02852"/>
    </source>
</evidence>
<evidence type="ECO:0000313" key="11">
    <source>
        <dbReference type="Proteomes" id="UP001589605"/>
    </source>
</evidence>
<evidence type="ECO:0000256" key="2">
    <source>
        <dbReference type="ARBA" id="ARBA00007532"/>
    </source>
</evidence>
<dbReference type="Gene3D" id="3.50.50.60">
    <property type="entry name" value="FAD/NAD(P)-binding domain"/>
    <property type="match status" value="2"/>
</dbReference>
<evidence type="ECO:0000256" key="7">
    <source>
        <dbReference type="ARBA" id="ARBA00031281"/>
    </source>
</evidence>
<dbReference type="Pfam" id="PF02852">
    <property type="entry name" value="Pyr_redox_dim"/>
    <property type="match status" value="1"/>
</dbReference>
<dbReference type="PANTHER" id="PTHR22912:SF217">
    <property type="entry name" value="DIHYDROLIPOYL DEHYDROGENASE"/>
    <property type="match status" value="1"/>
</dbReference>
<comment type="similarity">
    <text evidence="2">Belongs to the class-I pyridine nucleotide-disulfide oxidoreductase family.</text>
</comment>
<dbReference type="Gene3D" id="3.30.390.30">
    <property type="match status" value="1"/>
</dbReference>
<feature type="domain" description="FAD/NAD(P)-binding" evidence="9">
    <location>
        <begin position="7"/>
        <end position="314"/>
    </location>
</feature>
<keyword evidence="10" id="KW-0560">Oxidoreductase</keyword>
<evidence type="ECO:0000313" key="10">
    <source>
        <dbReference type="EMBL" id="MFB9054771.1"/>
    </source>
</evidence>
<sequence>MMEYKEYDVFVIGSGVAGRYVARTCASAGLSVAIADNREFGGTCANRGCDPKKIILGPTEVFDLADNLSQKGISSLPELNWEANQKFKKKFTDKIPAGTENQLKELGVTLYHQSPKFLDKHTLSVEGKTITAKNIVIATGQIPRTLTMEGAHFLKTSADFLKLSKLPKSMVFIGAGYIGLEFAHMATRYGCQVTLIEQGPSALNAFDSDLVSELISVSEKLGIRFIFNAEISSIEKLNKNCRVNYKHEGKNESIKARMVLNTAGRVPAITELSLEKGGVSFSKKGVEVNKFLQNTTNNKVYACGDVSDHSVPLTPLSGIEAKIVAENIIHGNKTEINVPNVPSTVFTLPNLASVGLSEDEAKKRYNNVIVKHEFVSDWFNVKRSNEKAYGYKILINERTDEIVGAHILGPYASETINLFTMAINLKLTTEAVKNMIFTYPSWANDIKSML</sequence>
<gene>
    <name evidence="10" type="ORF">ACFFVB_16900</name>
</gene>
<protein>
    <recommendedName>
        <fullName evidence="3">Dihydrolipoyl dehydrogenase</fullName>
    </recommendedName>
    <alternativeName>
        <fullName evidence="7">Dihydrolipoamide dehydrogenase</fullName>
    </alternativeName>
</protein>
<keyword evidence="5" id="KW-0274">FAD</keyword>
<comment type="cofactor">
    <cofactor evidence="1">
        <name>FAD</name>
        <dbReference type="ChEBI" id="CHEBI:57692"/>
    </cofactor>
</comment>
<organism evidence="10 11">
    <name type="scientific">Formosa undariae</name>
    <dbReference type="NCBI Taxonomy" id="1325436"/>
    <lineage>
        <taxon>Bacteria</taxon>
        <taxon>Pseudomonadati</taxon>
        <taxon>Bacteroidota</taxon>
        <taxon>Flavobacteriia</taxon>
        <taxon>Flavobacteriales</taxon>
        <taxon>Flavobacteriaceae</taxon>
        <taxon>Formosa</taxon>
    </lineage>
</organism>
<evidence type="ECO:0000256" key="4">
    <source>
        <dbReference type="ARBA" id="ARBA00022630"/>
    </source>
</evidence>
<keyword evidence="11" id="KW-1185">Reference proteome</keyword>
<reference evidence="10 11" key="1">
    <citation type="submission" date="2024-09" db="EMBL/GenBank/DDBJ databases">
        <authorList>
            <person name="Sun Q."/>
            <person name="Mori K."/>
        </authorList>
    </citation>
    <scope>NUCLEOTIDE SEQUENCE [LARGE SCALE GENOMIC DNA]</scope>
    <source>
        <strain evidence="10 11">CECT 8286</strain>
    </source>
</reference>
<keyword evidence="4" id="KW-0285">Flavoprotein</keyword>
<evidence type="ECO:0000259" key="9">
    <source>
        <dbReference type="Pfam" id="PF07992"/>
    </source>
</evidence>
<dbReference type="SUPFAM" id="SSF55424">
    <property type="entry name" value="FAD/NAD-linked reductases, dimerisation (C-terminal) domain"/>
    <property type="match status" value="1"/>
</dbReference>
<dbReference type="Proteomes" id="UP001589605">
    <property type="component" value="Unassembled WGS sequence"/>
</dbReference>
<dbReference type="InterPro" id="IPR050151">
    <property type="entry name" value="Class-I_Pyr_Nuc-Dis_Oxidored"/>
</dbReference>
<dbReference type="InterPro" id="IPR001100">
    <property type="entry name" value="Pyr_nuc-diS_OxRdtase"/>
</dbReference>
<dbReference type="SUPFAM" id="SSF51905">
    <property type="entry name" value="FAD/NAD(P)-binding domain"/>
    <property type="match status" value="1"/>
</dbReference>
<dbReference type="InterPro" id="IPR023753">
    <property type="entry name" value="FAD/NAD-binding_dom"/>
</dbReference>
<dbReference type="EMBL" id="JBHMEZ010000031">
    <property type="protein sequence ID" value="MFB9054771.1"/>
    <property type="molecule type" value="Genomic_DNA"/>
</dbReference>
<evidence type="ECO:0000256" key="5">
    <source>
        <dbReference type="ARBA" id="ARBA00022827"/>
    </source>
</evidence>
<keyword evidence="6" id="KW-0520">NAD</keyword>
<dbReference type="InterPro" id="IPR036188">
    <property type="entry name" value="FAD/NAD-bd_sf"/>
</dbReference>
<accession>A0ABV5F5P1</accession>
<dbReference type="PANTHER" id="PTHR22912">
    <property type="entry name" value="DISULFIDE OXIDOREDUCTASE"/>
    <property type="match status" value="1"/>
</dbReference>
<dbReference type="PRINTS" id="PR00368">
    <property type="entry name" value="FADPNR"/>
</dbReference>
<dbReference type="PIRSF" id="PIRSF000350">
    <property type="entry name" value="Mercury_reductase_MerA"/>
    <property type="match status" value="1"/>
</dbReference>
<evidence type="ECO:0000256" key="1">
    <source>
        <dbReference type="ARBA" id="ARBA00001974"/>
    </source>
</evidence>
<evidence type="ECO:0000256" key="3">
    <source>
        <dbReference type="ARBA" id="ARBA00016961"/>
    </source>
</evidence>
<dbReference type="RefSeq" id="WP_382384409.1">
    <property type="nucleotide sequence ID" value="NZ_JBHMEZ010000031.1"/>
</dbReference>
<dbReference type="InterPro" id="IPR004099">
    <property type="entry name" value="Pyr_nucl-diS_OxRdtase_dimer"/>
</dbReference>